<keyword evidence="8" id="KW-0805">Transcription regulation</keyword>
<dbReference type="GO" id="GO:0006270">
    <property type="term" value="P:DNA replication initiation"/>
    <property type="evidence" value="ECO:0007669"/>
    <property type="project" value="InterPro"/>
</dbReference>
<dbReference type="Pfam" id="PF17207">
    <property type="entry name" value="MCM_OB"/>
    <property type="match status" value="1"/>
</dbReference>
<dbReference type="GO" id="GO:0017116">
    <property type="term" value="F:single-stranded DNA helicase activity"/>
    <property type="evidence" value="ECO:0007669"/>
    <property type="project" value="TreeGrafter"/>
</dbReference>
<keyword evidence="10" id="KW-0804">Transcription</keyword>
<dbReference type="SUPFAM" id="SSF50249">
    <property type="entry name" value="Nucleic acid-binding proteins"/>
    <property type="match status" value="1"/>
</dbReference>
<dbReference type="InterPro" id="IPR027925">
    <property type="entry name" value="MCM_N"/>
</dbReference>
<feature type="region of interest" description="Disordered" evidence="18">
    <location>
        <begin position="113"/>
        <end position="140"/>
    </location>
</feature>
<dbReference type="InterPro" id="IPR011006">
    <property type="entry name" value="CheY-like_superfamily"/>
</dbReference>
<feature type="domain" description="MCM C-terminal AAA(+) ATPase" evidence="19">
    <location>
        <begin position="901"/>
        <end position="1107"/>
    </location>
</feature>
<reference evidence="21" key="1">
    <citation type="journal article" date="2020" name="Microb. Genom.">
        <title>Genetic diversity of clinical and environmental Mucorales isolates obtained from an investigation of mucormycosis cases among solid organ transplant recipients.</title>
        <authorList>
            <person name="Nguyen M.H."/>
            <person name="Kaul D."/>
            <person name="Muto C."/>
            <person name="Cheng S.J."/>
            <person name="Richter R.A."/>
            <person name="Bruno V.M."/>
            <person name="Liu G."/>
            <person name="Beyhan S."/>
            <person name="Sundermann A.J."/>
            <person name="Mounaud S."/>
            <person name="Pasculle A.W."/>
            <person name="Nierman W.C."/>
            <person name="Driscoll E."/>
            <person name="Cumbie R."/>
            <person name="Clancy C.J."/>
            <person name="Dupont C.L."/>
        </authorList>
    </citation>
    <scope>NUCLEOTIDE SEQUENCE</scope>
    <source>
        <strain evidence="21">GL11</strain>
    </source>
</reference>
<feature type="coiled-coil region" evidence="17">
    <location>
        <begin position="144"/>
        <end position="171"/>
    </location>
</feature>
<dbReference type="Pfam" id="PF00493">
    <property type="entry name" value="MCM"/>
    <property type="match status" value="1"/>
</dbReference>
<dbReference type="GO" id="GO:0000160">
    <property type="term" value="P:phosphorelay signal transduction system"/>
    <property type="evidence" value="ECO:0007669"/>
    <property type="project" value="InterPro"/>
</dbReference>
<dbReference type="SMART" id="SM00415">
    <property type="entry name" value="HSF"/>
    <property type="match status" value="1"/>
</dbReference>
<keyword evidence="11" id="KW-0539">Nucleus</keyword>
<sequence length="1296" mass="145490">MSSTGSIPEFVKKLFNMLEENTYPHVFSWGKEGDTFVVKDPNEFARHILPRHFKHSNFASFVRQLNKYDFHKLRLPEDGQRIYGDQAWEFRHPNFKYNRQDLLEEIKRKPTGKSLQSISNSITPETSAASATYSAPGVKPPKAEENLKVLAASLQKEINSLKETQKDMTNKIKSFDHKYNSILRNVEGFKKNMEEQDALMKDIMSFMSKQKPTMMDQGLTSIIHQYNDIMNASEIQLNRINSAINNSPNTDMSITSSPPATLVSSSSNGGGMSMIDASSAPLMSSTDDVALSNVLSSTSLTPTDLMVASGPPQSVASLIPVKNPSRKRRRIQPGWSVPPRVLLVDDDSIFRRLSTKLLQMAGCTIDVAVDGEEAVRKLGTMKYDLVLMDIMMPKLDGMSATRNIRQYDTLTPIISMTSNTTDQDIQQYILSGMTDVLPKPLNQGTLGSLLERYCAHLVIQRHNQQQFHLLQQNFNLNNSLIDLNMTPQLTLLEEDNEDVKGKGKETFDNNNNVQFLTTFNNNNNQLVYTPTSIIPPAQPLPYMPAQSLQAVSNQPWFKLNMASLLPVKITVNYNEDKENIAQFLQNFKESSADLMETDSAPKYMQLLQKVKDREQTTVVFELDDLATYEDSRKRTVAHIKRNTKHYIELVSDVIDNILSTLTPTNPDLSQSDSVLDVIINQRRTTDNPIETQSQLPPSLTRRFEVFFKPLSDDTPLSVRQINGAKLGQLVTIRGIITRVSDVKPFLQVNTYSCDSCGSEIFQEIKQRQFTPLVECPSSECSSNNVKGKLFMQTRASKFLAFQEVKLQELTDQVPVGHIPRTITLHLYGGACRQLTPGDVAHVGGIFLPMPYTGFRALRAGLLTDTYMDVQHVHRLKKQYDEIEMTAEDEAKIEELKRDPNAYGRLARSIAPEIYGHDDVKKVLLLLLVGGVNKTVGDGMKIRGDINVCLMGDPGVAKSQLLKFIAKVAPRGVYTTGKGSSGVGLTAAVMRDPVTDEMILEGGALVLADNGICCIDEFDKMDESDRTAIHEVMEQQTISISKAGINTTLNARASILAAANPLYGRYNTRISPTQNINLPAALLSRFDILYLLLDKPSQDMDRLLAEHVAYVHTHNKPPQMEFDTLEPNTIRHYVAHARTKRPVLTPEVSEYITSAYVSLRHQYKLDEAREQQFTYASARTLLGIIRMAQALARVRLSDFVETSDVNEALRLIDVSKSSLSDENNRRGKRQDRSPVSAIFNIVKELANEYGNSLALNTVRQRIASRGYTEVQLEEAIREYSTRLNIWQVDNSSLVVIH</sequence>
<dbReference type="CDD" id="cd17546">
    <property type="entry name" value="REC_hyHK_CKI1_RcsC-like"/>
    <property type="match status" value="1"/>
</dbReference>
<gene>
    <name evidence="21" type="ORF">G6F64_009146</name>
</gene>
<evidence type="ECO:0000256" key="18">
    <source>
        <dbReference type="SAM" id="MobiDB-lite"/>
    </source>
</evidence>
<dbReference type="InterPro" id="IPR008050">
    <property type="entry name" value="MCM7"/>
</dbReference>
<dbReference type="Pfam" id="PF17855">
    <property type="entry name" value="MCM_lid"/>
    <property type="match status" value="1"/>
</dbReference>
<evidence type="ECO:0000256" key="5">
    <source>
        <dbReference type="ARBA" id="ARBA00022801"/>
    </source>
</evidence>
<protein>
    <recommendedName>
        <fullName evidence="2">DNA helicase</fullName>
        <ecNumber evidence="2">3.6.4.12</ecNumber>
    </recommendedName>
    <alternativeName>
        <fullName evidence="14">Minichromosome maintenance protein 7</fullName>
    </alternativeName>
</protein>
<keyword evidence="22" id="KW-1185">Reference proteome</keyword>
<evidence type="ECO:0000256" key="11">
    <source>
        <dbReference type="ARBA" id="ARBA00023242"/>
    </source>
</evidence>
<dbReference type="GO" id="GO:0005656">
    <property type="term" value="C:nuclear pre-replicative complex"/>
    <property type="evidence" value="ECO:0007669"/>
    <property type="project" value="UniProtKB-ARBA"/>
</dbReference>
<accession>A0A9P6X3P1</accession>
<keyword evidence="3" id="KW-0235">DNA replication</keyword>
<dbReference type="SMART" id="SM00350">
    <property type="entry name" value="MCM"/>
    <property type="match status" value="1"/>
</dbReference>
<dbReference type="GO" id="GO:0003700">
    <property type="term" value="F:DNA-binding transcription factor activity"/>
    <property type="evidence" value="ECO:0007669"/>
    <property type="project" value="InterPro"/>
</dbReference>
<organism evidence="21 22">
    <name type="scientific">Rhizopus oryzae</name>
    <name type="common">Mucormycosis agent</name>
    <name type="synonym">Rhizopus arrhizus var. delemar</name>
    <dbReference type="NCBI Taxonomy" id="64495"/>
    <lineage>
        <taxon>Eukaryota</taxon>
        <taxon>Fungi</taxon>
        <taxon>Fungi incertae sedis</taxon>
        <taxon>Mucoromycota</taxon>
        <taxon>Mucoromycotina</taxon>
        <taxon>Mucoromycetes</taxon>
        <taxon>Mucorales</taxon>
        <taxon>Mucorineae</taxon>
        <taxon>Rhizopodaceae</taxon>
        <taxon>Rhizopus</taxon>
    </lineage>
</organism>
<dbReference type="GO" id="GO:0031261">
    <property type="term" value="C:DNA replication preinitiation complex"/>
    <property type="evidence" value="ECO:0007669"/>
    <property type="project" value="UniProtKB-ARBA"/>
</dbReference>
<dbReference type="SUPFAM" id="SSF46785">
    <property type="entry name" value="Winged helix' DNA-binding domain"/>
    <property type="match status" value="1"/>
</dbReference>
<dbReference type="PROSITE" id="PS00434">
    <property type="entry name" value="HSF_DOMAIN"/>
    <property type="match status" value="1"/>
</dbReference>
<evidence type="ECO:0000256" key="8">
    <source>
        <dbReference type="ARBA" id="ARBA00023015"/>
    </source>
</evidence>
<dbReference type="GO" id="GO:0043596">
    <property type="term" value="C:nuclear replication fork"/>
    <property type="evidence" value="ECO:0007669"/>
    <property type="project" value="UniProtKB-ARBA"/>
</dbReference>
<dbReference type="PANTHER" id="PTHR11630:SF26">
    <property type="entry name" value="DNA REPLICATION LICENSING FACTOR MCM7"/>
    <property type="match status" value="1"/>
</dbReference>
<dbReference type="GO" id="GO:0005524">
    <property type="term" value="F:ATP binding"/>
    <property type="evidence" value="ECO:0007669"/>
    <property type="project" value="UniProtKB-KW"/>
</dbReference>
<dbReference type="Gene3D" id="2.20.28.10">
    <property type="match status" value="1"/>
</dbReference>
<dbReference type="Pfam" id="PF14551">
    <property type="entry name" value="MCM_N"/>
    <property type="match status" value="1"/>
</dbReference>
<keyword evidence="7 16" id="KW-0067">ATP-binding</keyword>
<dbReference type="InterPro" id="IPR027417">
    <property type="entry name" value="P-loop_NTPase"/>
</dbReference>
<dbReference type="InterPro" id="IPR001208">
    <property type="entry name" value="MCM_dom"/>
</dbReference>
<dbReference type="Pfam" id="PF00447">
    <property type="entry name" value="HSF_DNA-bind"/>
    <property type="match status" value="1"/>
</dbReference>
<dbReference type="SUPFAM" id="SSF52172">
    <property type="entry name" value="CheY-like"/>
    <property type="match status" value="1"/>
</dbReference>
<dbReference type="GO" id="GO:0006271">
    <property type="term" value="P:DNA strand elongation involved in DNA replication"/>
    <property type="evidence" value="ECO:0007669"/>
    <property type="project" value="TreeGrafter"/>
</dbReference>
<evidence type="ECO:0000256" key="15">
    <source>
        <dbReference type="PROSITE-ProRule" id="PRU00169"/>
    </source>
</evidence>
<dbReference type="InterPro" id="IPR000232">
    <property type="entry name" value="HSF_DNA-bd"/>
</dbReference>
<dbReference type="InterPro" id="IPR041562">
    <property type="entry name" value="MCM_lid"/>
</dbReference>
<keyword evidence="15" id="KW-0597">Phosphoprotein</keyword>
<dbReference type="PROSITE" id="PS50110">
    <property type="entry name" value="RESPONSE_REGULATORY"/>
    <property type="match status" value="1"/>
</dbReference>
<keyword evidence="6" id="KW-0347">Helicase</keyword>
<dbReference type="InterPro" id="IPR031327">
    <property type="entry name" value="MCM"/>
</dbReference>
<evidence type="ECO:0000259" key="19">
    <source>
        <dbReference type="PROSITE" id="PS50051"/>
    </source>
</evidence>
<dbReference type="PANTHER" id="PTHR11630">
    <property type="entry name" value="DNA REPLICATION LICENSING FACTOR MCM FAMILY MEMBER"/>
    <property type="match status" value="1"/>
</dbReference>
<proteinExistence type="inferred from homology"/>
<evidence type="ECO:0000256" key="4">
    <source>
        <dbReference type="ARBA" id="ARBA00022741"/>
    </source>
</evidence>
<evidence type="ECO:0000313" key="21">
    <source>
        <dbReference type="EMBL" id="KAG1304516.1"/>
    </source>
</evidence>
<dbReference type="CDD" id="cd17758">
    <property type="entry name" value="MCM7"/>
    <property type="match status" value="1"/>
</dbReference>
<keyword evidence="5" id="KW-0378">Hydrolase</keyword>
<evidence type="ECO:0000256" key="6">
    <source>
        <dbReference type="ARBA" id="ARBA00022806"/>
    </source>
</evidence>
<evidence type="ECO:0000256" key="10">
    <source>
        <dbReference type="ARBA" id="ARBA00023163"/>
    </source>
</evidence>
<keyword evidence="4 16" id="KW-0547">Nucleotide-binding</keyword>
<dbReference type="Gene3D" id="3.30.1640.10">
    <property type="entry name" value="mini-chromosome maintenance (MCM) complex, chain A, domain 1"/>
    <property type="match status" value="1"/>
</dbReference>
<evidence type="ECO:0000256" key="2">
    <source>
        <dbReference type="ARBA" id="ARBA00012551"/>
    </source>
</evidence>
<feature type="compositionally biased region" description="Polar residues" evidence="18">
    <location>
        <begin position="113"/>
        <end position="133"/>
    </location>
</feature>
<dbReference type="FunFam" id="2.20.28.10:FF:000004">
    <property type="entry name" value="DNA replication licensing factor MCM7"/>
    <property type="match status" value="1"/>
</dbReference>
<dbReference type="InterPro" id="IPR036388">
    <property type="entry name" value="WH-like_DNA-bd_sf"/>
</dbReference>
<evidence type="ECO:0000256" key="12">
    <source>
        <dbReference type="ARBA" id="ARBA00023306"/>
    </source>
</evidence>
<dbReference type="InterPro" id="IPR001789">
    <property type="entry name" value="Sig_transdc_resp-reg_receiver"/>
</dbReference>
<dbReference type="Gene3D" id="2.40.50.140">
    <property type="entry name" value="Nucleic acid-binding proteins"/>
    <property type="match status" value="1"/>
</dbReference>
<evidence type="ECO:0000256" key="17">
    <source>
        <dbReference type="SAM" id="Coils"/>
    </source>
</evidence>
<keyword evidence="9 16" id="KW-0238">DNA-binding</keyword>
<dbReference type="Gene3D" id="3.40.50.300">
    <property type="entry name" value="P-loop containing nucleotide triphosphate hydrolases"/>
    <property type="match status" value="1"/>
</dbReference>
<feature type="domain" description="Response regulatory" evidence="20">
    <location>
        <begin position="340"/>
        <end position="454"/>
    </location>
</feature>
<dbReference type="GO" id="GO:0003697">
    <property type="term" value="F:single-stranded DNA binding"/>
    <property type="evidence" value="ECO:0007669"/>
    <property type="project" value="TreeGrafter"/>
</dbReference>
<dbReference type="PROSITE" id="PS50051">
    <property type="entry name" value="MCM_2"/>
    <property type="match status" value="1"/>
</dbReference>
<dbReference type="GO" id="GO:0016787">
    <property type="term" value="F:hydrolase activity"/>
    <property type="evidence" value="ECO:0007669"/>
    <property type="project" value="UniProtKB-KW"/>
</dbReference>
<comment type="subcellular location">
    <subcellularLocation>
        <location evidence="1">Nucleus</location>
    </subcellularLocation>
</comment>
<evidence type="ECO:0000256" key="13">
    <source>
        <dbReference type="ARBA" id="ARBA00048432"/>
    </source>
</evidence>
<dbReference type="EMBL" id="JAANQT010001614">
    <property type="protein sequence ID" value="KAG1304516.1"/>
    <property type="molecule type" value="Genomic_DNA"/>
</dbReference>
<evidence type="ECO:0000256" key="14">
    <source>
        <dbReference type="ARBA" id="ARBA00078179"/>
    </source>
</evidence>
<dbReference type="Gene3D" id="3.40.50.2300">
    <property type="match status" value="1"/>
</dbReference>
<dbReference type="PRINTS" id="PR00056">
    <property type="entry name" value="HSFDOMAIN"/>
</dbReference>
<name>A0A9P6X3P1_RHIOR</name>
<dbReference type="SUPFAM" id="SSF52540">
    <property type="entry name" value="P-loop containing nucleoside triphosphate hydrolases"/>
    <property type="match status" value="1"/>
</dbReference>
<dbReference type="PROSITE" id="PS00847">
    <property type="entry name" value="MCM_1"/>
    <property type="match status" value="1"/>
</dbReference>
<dbReference type="GO" id="GO:0006279">
    <property type="term" value="P:premeiotic DNA replication"/>
    <property type="evidence" value="ECO:0007669"/>
    <property type="project" value="UniProtKB-ARBA"/>
</dbReference>
<dbReference type="SMART" id="SM00382">
    <property type="entry name" value="AAA"/>
    <property type="match status" value="1"/>
</dbReference>
<dbReference type="InterPro" id="IPR033762">
    <property type="entry name" value="MCM_OB"/>
</dbReference>
<dbReference type="InterPro" id="IPR012340">
    <property type="entry name" value="NA-bd_OB-fold"/>
</dbReference>
<dbReference type="OrthoDB" id="3207464at2759"/>
<evidence type="ECO:0000256" key="9">
    <source>
        <dbReference type="ARBA" id="ARBA00023125"/>
    </source>
</evidence>
<dbReference type="PRINTS" id="PR01663">
    <property type="entry name" value="MCMPROTEIN7"/>
</dbReference>
<comment type="caution">
    <text evidence="21">The sequence shown here is derived from an EMBL/GenBank/DDBJ whole genome shotgun (WGS) entry which is preliminary data.</text>
</comment>
<dbReference type="GO" id="GO:0042555">
    <property type="term" value="C:MCM complex"/>
    <property type="evidence" value="ECO:0007669"/>
    <property type="project" value="InterPro"/>
</dbReference>
<evidence type="ECO:0000313" key="22">
    <source>
        <dbReference type="Proteomes" id="UP000716291"/>
    </source>
</evidence>
<dbReference type="GO" id="GO:0000727">
    <property type="term" value="P:double-strand break repair via break-induced replication"/>
    <property type="evidence" value="ECO:0007669"/>
    <property type="project" value="TreeGrafter"/>
</dbReference>
<feature type="modified residue" description="4-aspartylphosphate" evidence="15">
    <location>
        <position position="389"/>
    </location>
</feature>
<evidence type="ECO:0000256" key="16">
    <source>
        <dbReference type="RuleBase" id="RU004070"/>
    </source>
</evidence>
<dbReference type="Gene3D" id="1.10.10.10">
    <property type="entry name" value="Winged helix-like DNA-binding domain superfamily/Winged helix DNA-binding domain"/>
    <property type="match status" value="1"/>
</dbReference>
<dbReference type="Proteomes" id="UP000716291">
    <property type="component" value="Unassembled WGS sequence"/>
</dbReference>
<dbReference type="InterPro" id="IPR036390">
    <property type="entry name" value="WH_DNA-bd_sf"/>
</dbReference>
<dbReference type="FunFam" id="3.40.50.300:FF:000288">
    <property type="entry name" value="DNA replication licensing factor MCM7"/>
    <property type="match status" value="1"/>
</dbReference>
<dbReference type="PRINTS" id="PR01657">
    <property type="entry name" value="MCMFAMILY"/>
</dbReference>
<evidence type="ECO:0000259" key="20">
    <source>
        <dbReference type="PROSITE" id="PS50110"/>
    </source>
</evidence>
<dbReference type="EC" id="3.6.4.12" evidence="2"/>
<comment type="similarity">
    <text evidence="16">Belongs to the MCM family.</text>
</comment>
<dbReference type="SMART" id="SM00448">
    <property type="entry name" value="REC"/>
    <property type="match status" value="1"/>
</dbReference>
<dbReference type="GO" id="GO:0043565">
    <property type="term" value="F:sequence-specific DNA binding"/>
    <property type="evidence" value="ECO:0007669"/>
    <property type="project" value="InterPro"/>
</dbReference>
<keyword evidence="17" id="KW-0175">Coiled coil</keyword>
<evidence type="ECO:0000256" key="1">
    <source>
        <dbReference type="ARBA" id="ARBA00004123"/>
    </source>
</evidence>
<dbReference type="InterPro" id="IPR018525">
    <property type="entry name" value="MCM_CS"/>
</dbReference>
<keyword evidence="12" id="KW-0131">Cell cycle</keyword>
<comment type="catalytic activity">
    <reaction evidence="13">
        <text>ATP + H2O = ADP + phosphate + H(+)</text>
        <dbReference type="Rhea" id="RHEA:13065"/>
        <dbReference type="ChEBI" id="CHEBI:15377"/>
        <dbReference type="ChEBI" id="CHEBI:15378"/>
        <dbReference type="ChEBI" id="CHEBI:30616"/>
        <dbReference type="ChEBI" id="CHEBI:43474"/>
        <dbReference type="ChEBI" id="CHEBI:456216"/>
        <dbReference type="EC" id="3.6.4.12"/>
    </reaction>
    <physiologicalReaction direction="left-to-right" evidence="13">
        <dbReference type="Rhea" id="RHEA:13066"/>
    </physiologicalReaction>
</comment>
<evidence type="ECO:0000256" key="3">
    <source>
        <dbReference type="ARBA" id="ARBA00022705"/>
    </source>
</evidence>
<dbReference type="FunFam" id="1.10.10.10:FF:000027">
    <property type="entry name" value="Heat shock transcription factor 1"/>
    <property type="match status" value="1"/>
</dbReference>
<dbReference type="Pfam" id="PF00072">
    <property type="entry name" value="Response_reg"/>
    <property type="match status" value="1"/>
</dbReference>
<evidence type="ECO:0000256" key="7">
    <source>
        <dbReference type="ARBA" id="ARBA00022840"/>
    </source>
</evidence>
<dbReference type="Pfam" id="PF24901">
    <property type="entry name" value="WHD_MCM7"/>
    <property type="match status" value="1"/>
</dbReference>
<dbReference type="InterPro" id="IPR003593">
    <property type="entry name" value="AAA+_ATPase"/>
</dbReference>